<dbReference type="RefSeq" id="WP_184016649.1">
    <property type="nucleotide sequence ID" value="NZ_JACHFD010000004.1"/>
</dbReference>
<proteinExistence type="predicted"/>
<dbReference type="GO" id="GO:0042602">
    <property type="term" value="F:riboflavin reductase (NADPH) activity"/>
    <property type="evidence" value="ECO:0007669"/>
    <property type="project" value="TreeGrafter"/>
</dbReference>
<name>A0A840VAF7_9BACT</name>
<keyword evidence="3" id="KW-1185">Reference proteome</keyword>
<dbReference type="PANTHER" id="PTHR43355">
    <property type="entry name" value="FLAVIN REDUCTASE (NADPH)"/>
    <property type="match status" value="1"/>
</dbReference>
<gene>
    <name evidence="2" type="ORF">HNR46_001164</name>
</gene>
<dbReference type="EMBL" id="JACHFD010000004">
    <property type="protein sequence ID" value="MBB5350930.1"/>
    <property type="molecule type" value="Genomic_DNA"/>
</dbReference>
<protein>
    <submittedName>
        <fullName evidence="2">Uncharacterized protein YbjT (DUF2867 family)</fullName>
    </submittedName>
</protein>
<feature type="domain" description="NAD(P)-binding" evidence="1">
    <location>
        <begin position="7"/>
        <end position="197"/>
    </location>
</feature>
<dbReference type="PANTHER" id="PTHR43355:SF2">
    <property type="entry name" value="FLAVIN REDUCTASE (NADPH)"/>
    <property type="match status" value="1"/>
</dbReference>
<dbReference type="InterPro" id="IPR051606">
    <property type="entry name" value="Polyketide_Oxido-like"/>
</dbReference>
<dbReference type="Proteomes" id="UP000557717">
    <property type="component" value="Unassembled WGS sequence"/>
</dbReference>
<dbReference type="InterPro" id="IPR016040">
    <property type="entry name" value="NAD(P)-bd_dom"/>
</dbReference>
<reference evidence="2 3" key="1">
    <citation type="submission" date="2020-08" db="EMBL/GenBank/DDBJ databases">
        <title>Genomic Encyclopedia of Type Strains, Phase IV (KMG-IV): sequencing the most valuable type-strain genomes for metagenomic binning, comparative biology and taxonomic classification.</title>
        <authorList>
            <person name="Goeker M."/>
        </authorList>
    </citation>
    <scope>NUCLEOTIDE SEQUENCE [LARGE SCALE GENOMIC DNA]</scope>
    <source>
        <strain evidence="2 3">YC6886</strain>
    </source>
</reference>
<dbReference type="Gene3D" id="3.40.50.720">
    <property type="entry name" value="NAD(P)-binding Rossmann-like Domain"/>
    <property type="match status" value="1"/>
</dbReference>
<dbReference type="GO" id="GO:0004074">
    <property type="term" value="F:biliverdin reductase [NAD(P)H] activity"/>
    <property type="evidence" value="ECO:0007669"/>
    <property type="project" value="TreeGrafter"/>
</dbReference>
<dbReference type="SUPFAM" id="SSF51735">
    <property type="entry name" value="NAD(P)-binding Rossmann-fold domains"/>
    <property type="match status" value="1"/>
</dbReference>
<evidence type="ECO:0000313" key="3">
    <source>
        <dbReference type="Proteomes" id="UP000557717"/>
    </source>
</evidence>
<sequence>MKVTIFGGTGRTGKPLIERALQQGMDVTVFARPSTPFANPRVRVVRGDLLDRDSLTEAIRGADAVLSALGPTKFRHPKDQPITRATDAMISVMKQEGIRRFICISTGTARDPHDGFDWKIHLPARLIKVMMPAVYRDIVGLAAAVRASQLEWTMVRVAFLNDRPATTALNVGVYGRTRHTIAISREDVAQFMLDQISSREFIRKTPGISAK</sequence>
<organism evidence="2 3">
    <name type="scientific">Haloferula luteola</name>
    <dbReference type="NCBI Taxonomy" id="595692"/>
    <lineage>
        <taxon>Bacteria</taxon>
        <taxon>Pseudomonadati</taxon>
        <taxon>Verrucomicrobiota</taxon>
        <taxon>Verrucomicrobiia</taxon>
        <taxon>Verrucomicrobiales</taxon>
        <taxon>Verrucomicrobiaceae</taxon>
        <taxon>Haloferula</taxon>
    </lineage>
</organism>
<evidence type="ECO:0000313" key="2">
    <source>
        <dbReference type="EMBL" id="MBB5350930.1"/>
    </source>
</evidence>
<dbReference type="InterPro" id="IPR036291">
    <property type="entry name" value="NAD(P)-bd_dom_sf"/>
</dbReference>
<evidence type="ECO:0000259" key="1">
    <source>
        <dbReference type="Pfam" id="PF13460"/>
    </source>
</evidence>
<comment type="caution">
    <text evidence="2">The sequence shown here is derived from an EMBL/GenBank/DDBJ whole genome shotgun (WGS) entry which is preliminary data.</text>
</comment>
<accession>A0A840VAF7</accession>
<dbReference type="Pfam" id="PF13460">
    <property type="entry name" value="NAD_binding_10"/>
    <property type="match status" value="1"/>
</dbReference>
<dbReference type="AlphaFoldDB" id="A0A840VAF7"/>